<dbReference type="NCBIfam" id="TIGR03426">
    <property type="entry name" value="shape_MreD"/>
    <property type="match status" value="1"/>
</dbReference>
<proteinExistence type="inferred from homology"/>
<accession>A0A4R6YBG4</accession>
<evidence type="ECO:0000256" key="4">
    <source>
        <dbReference type="ARBA" id="ARBA00022692"/>
    </source>
</evidence>
<dbReference type="InterPro" id="IPR007227">
    <property type="entry name" value="Cell_shape_determining_MreD"/>
</dbReference>
<dbReference type="AlphaFoldDB" id="A0A4R6YBG4"/>
<feature type="transmembrane region" description="Helical" evidence="8">
    <location>
        <begin position="12"/>
        <end position="30"/>
    </location>
</feature>
<feature type="transmembrane region" description="Helical" evidence="8">
    <location>
        <begin position="104"/>
        <end position="125"/>
    </location>
</feature>
<feature type="transmembrane region" description="Helical" evidence="8">
    <location>
        <begin position="42"/>
        <end position="65"/>
    </location>
</feature>
<gene>
    <name evidence="9" type="ORF">DFR44_10121</name>
</gene>
<evidence type="ECO:0000256" key="5">
    <source>
        <dbReference type="ARBA" id="ARBA00022960"/>
    </source>
</evidence>
<evidence type="ECO:0000256" key="2">
    <source>
        <dbReference type="ARBA" id="ARBA00007776"/>
    </source>
</evidence>
<evidence type="ECO:0000256" key="3">
    <source>
        <dbReference type="ARBA" id="ARBA00022475"/>
    </source>
</evidence>
<evidence type="ECO:0000256" key="1">
    <source>
        <dbReference type="ARBA" id="ARBA00004651"/>
    </source>
</evidence>
<evidence type="ECO:0000256" key="7">
    <source>
        <dbReference type="ARBA" id="ARBA00023136"/>
    </source>
</evidence>
<dbReference type="Proteomes" id="UP000294480">
    <property type="component" value="Unassembled WGS sequence"/>
</dbReference>
<keyword evidence="4 8" id="KW-0812">Transmembrane</keyword>
<dbReference type="GO" id="GO:0005886">
    <property type="term" value="C:plasma membrane"/>
    <property type="evidence" value="ECO:0007669"/>
    <property type="project" value="UniProtKB-SubCell"/>
</dbReference>
<name>A0A4R6YBG4_9BURK</name>
<reference evidence="9 10" key="1">
    <citation type="submission" date="2019-03" db="EMBL/GenBank/DDBJ databases">
        <title>Genomic Encyclopedia of Type Strains, Phase IV (KMG-IV): sequencing the most valuable type-strain genomes for metagenomic binning, comparative biology and taxonomic classification.</title>
        <authorList>
            <person name="Goeker M."/>
        </authorList>
    </citation>
    <scope>NUCLEOTIDE SEQUENCE [LARGE SCALE GENOMIC DNA]</scope>
    <source>
        <strain evidence="9 10">DSM 102852</strain>
    </source>
</reference>
<dbReference type="Pfam" id="PF04093">
    <property type="entry name" value="MreD"/>
    <property type="match status" value="1"/>
</dbReference>
<evidence type="ECO:0000313" key="9">
    <source>
        <dbReference type="EMBL" id="TDR32972.1"/>
    </source>
</evidence>
<comment type="similarity">
    <text evidence="2">Belongs to the MreD family.</text>
</comment>
<keyword evidence="6 8" id="KW-1133">Transmembrane helix</keyword>
<dbReference type="EMBL" id="SNZE01000001">
    <property type="protein sequence ID" value="TDR32972.1"/>
    <property type="molecule type" value="Genomic_DNA"/>
</dbReference>
<evidence type="ECO:0000256" key="8">
    <source>
        <dbReference type="SAM" id="Phobius"/>
    </source>
</evidence>
<keyword evidence="10" id="KW-1185">Reference proteome</keyword>
<comment type="caution">
    <text evidence="9">The sequence shown here is derived from an EMBL/GenBank/DDBJ whole genome shotgun (WGS) entry which is preliminary data.</text>
</comment>
<comment type="subcellular location">
    <subcellularLocation>
        <location evidence="1">Cell membrane</location>
        <topology evidence="1">Multi-pass membrane protein</topology>
    </subcellularLocation>
</comment>
<feature type="transmembrane region" description="Helical" evidence="8">
    <location>
        <begin position="131"/>
        <end position="151"/>
    </location>
</feature>
<keyword evidence="5" id="KW-0133">Cell shape</keyword>
<protein>
    <submittedName>
        <fullName evidence="9">Rod shape-determining protein MreD</fullName>
    </submittedName>
</protein>
<keyword evidence="3" id="KW-1003">Cell membrane</keyword>
<organism evidence="9 10">
    <name type="scientific">Hydromonas duriensis</name>
    <dbReference type="NCBI Taxonomy" id="1527608"/>
    <lineage>
        <taxon>Bacteria</taxon>
        <taxon>Pseudomonadati</taxon>
        <taxon>Pseudomonadota</taxon>
        <taxon>Betaproteobacteria</taxon>
        <taxon>Burkholderiales</taxon>
        <taxon>Burkholderiaceae</taxon>
        <taxon>Hydromonas</taxon>
    </lineage>
</organism>
<evidence type="ECO:0000256" key="6">
    <source>
        <dbReference type="ARBA" id="ARBA00022989"/>
    </source>
</evidence>
<dbReference type="RefSeq" id="WP_162845095.1">
    <property type="nucleotide sequence ID" value="NZ_SNZE01000001.1"/>
</dbReference>
<evidence type="ECO:0000313" key="10">
    <source>
        <dbReference type="Proteomes" id="UP000294480"/>
    </source>
</evidence>
<keyword evidence="7 8" id="KW-0472">Membrane</keyword>
<dbReference type="GO" id="GO:0008360">
    <property type="term" value="P:regulation of cell shape"/>
    <property type="evidence" value="ECO:0007669"/>
    <property type="project" value="UniProtKB-KW"/>
</dbReference>
<sequence length="166" mass="19027">MRAEQWLGAVKARIVWLTLVVAWALSFLTVRQTVWLDWMGFILLFWTLYQPSRISLVLAFIMGIVMDVQQVSLLGEHALMYVWLLSIMRFLTPRLQFSSVFAHALYGTVLMLCAQLLRALVHLLAGQPVDILQIGWVIFGMLAWMMLAWLLTRSAQSRAMGSWVAN</sequence>